<dbReference type="InterPro" id="IPR000008">
    <property type="entry name" value="C2_dom"/>
</dbReference>
<feature type="transmembrane region" description="Helical" evidence="3">
    <location>
        <begin position="16"/>
        <end position="45"/>
    </location>
</feature>
<keyword evidence="2 3" id="KW-1133">Transmembrane helix</keyword>
<dbReference type="Pfam" id="PF00168">
    <property type="entry name" value="C2"/>
    <property type="match status" value="2"/>
</dbReference>
<proteinExistence type="predicted"/>
<dbReference type="InterPro" id="IPR051634">
    <property type="entry name" value="Extended_Synaptotagmin"/>
</dbReference>
<dbReference type="SMART" id="SM00239">
    <property type="entry name" value="C2"/>
    <property type="match status" value="2"/>
</dbReference>
<protein>
    <recommendedName>
        <fullName evidence="4">C2 domain-containing protein</fullName>
    </recommendedName>
</protein>
<reference evidence="5" key="2">
    <citation type="journal article" date="2010" name="Science">
        <title>The genome of the Western clawed frog Xenopus tropicalis.</title>
        <authorList>
            <person name="Hellsten U."/>
            <person name="Harland R.M."/>
            <person name="Gilchrist M.J."/>
            <person name="Hendrix D."/>
            <person name="Jurka J."/>
            <person name="Kapitonov V."/>
            <person name="Ovcharenko I."/>
            <person name="Putnam N.H."/>
            <person name="Shu S."/>
            <person name="Taher L."/>
            <person name="Blitz I.L."/>
            <person name="Blumberg B."/>
            <person name="Dichmann D.S."/>
            <person name="Dubchak I."/>
            <person name="Amaya E."/>
            <person name="Detter J.C."/>
            <person name="Fletcher R."/>
            <person name="Gerhard D.S."/>
            <person name="Goodstein D."/>
            <person name="Graves T."/>
            <person name="Grigoriev I.V."/>
            <person name="Grimwood J."/>
            <person name="Kawashima T."/>
            <person name="Lindquist E."/>
            <person name="Lucas S.M."/>
            <person name="Mead P.E."/>
            <person name="Mitros T."/>
            <person name="Ogino H."/>
            <person name="Ohta Y."/>
            <person name="Poliakov A.V."/>
            <person name="Pollet N."/>
            <person name="Robert J."/>
            <person name="Salamov A."/>
            <person name="Sater A.K."/>
            <person name="Schmutz J."/>
            <person name="Terry A."/>
            <person name="Vize P.D."/>
            <person name="Warren W.C."/>
            <person name="Wells D."/>
            <person name="Wills A."/>
            <person name="Wilson R.K."/>
            <person name="Zimmerman L.B."/>
            <person name="Zorn A.M."/>
            <person name="Grainger R."/>
            <person name="Grammer T."/>
            <person name="Khokha M.K."/>
            <person name="Richardson P.M."/>
            <person name="Rokhsar D.S."/>
        </authorList>
    </citation>
    <scope>NUCLEOTIDE SEQUENCE [LARGE SCALE GENOMIC DNA]</scope>
    <source>
        <strain evidence="5">Nigerian</strain>
    </source>
</reference>
<dbReference type="FunFam" id="2.60.40.150:FF:000346">
    <property type="entry name" value="Extended synaptotagmin-like protein 2a"/>
    <property type="match status" value="1"/>
</dbReference>
<feature type="domain" description="C2" evidence="4">
    <location>
        <begin position="393"/>
        <end position="512"/>
    </location>
</feature>
<dbReference type="PANTHER" id="PTHR45761:SF10">
    <property type="entry name" value="EXTENDED SYNAPTOTAGMIN-1-LIKE"/>
    <property type="match status" value="1"/>
</dbReference>
<accession>A0A1B8YAW6</accession>
<dbReference type="PROSITE" id="PS50004">
    <property type="entry name" value="C2"/>
    <property type="match status" value="2"/>
</dbReference>
<dbReference type="Gene3D" id="2.60.40.150">
    <property type="entry name" value="C2 domain"/>
    <property type="match status" value="2"/>
</dbReference>
<evidence type="ECO:0000256" key="2">
    <source>
        <dbReference type="ARBA" id="ARBA00022989"/>
    </source>
</evidence>
<dbReference type="FunFam" id="2.60.40.150:FF:000100">
    <property type="entry name" value="Extended synaptotagmin-2"/>
    <property type="match status" value="1"/>
</dbReference>
<evidence type="ECO:0000256" key="3">
    <source>
        <dbReference type="SAM" id="Phobius"/>
    </source>
</evidence>
<sequence length="586" mass="67070">MSDQTQSLGFSFTKCILFVLLGFSGGYSGLRFAYIAVGLVMWYWYKYRKPKAQAPAIKTEDKAKELAKAPHKVQDDQFERVTCLTVFMENMWPYLRQYLVKFLKQKIQPKLRSRSKYLRHCSFMDIDLGTKVNHMRVQSDLEKKQIIVDLKISYDAPVKVNIGFFERHVATVNSIKLEGTFRIILAPLMGNAPLVGAMTFYFPQRPELQLEWTGFTRLLSIPGVQRLTQKMVVDKIATFLVSPKHITKRITSKFDVTELHFKERKNALRIHVLGAKNLVAKDFITKKSDPFVVIRGGGKTFKTSVISKTLNPRWNQIFEILFSELPGQEIVFEVFDRDEARDEPLGSCKIAVSQVLERKCINKWFRLEKVQSGELHIKVETLRLLSDPVKLDKVLQLNEQIQPPKSEELSSAVLYTIIQKGRGLPVIRPKKSNLNPLAKLQVTVGDTVKKKGGKKNNGEPDFKKRMQFLIKDPLGEKMKLKVLNENNKILGSLSVPLSNIMAAKDMTIEEWFPLKSKAKNSEVLLKLQLRQCTGFGSGFGPNPAFFQGIRFWPNPCSELNQIRKCPHREYPPYKVPATDQVIVFST</sequence>
<feature type="domain" description="C2" evidence="4">
    <location>
        <begin position="248"/>
        <end position="365"/>
    </location>
</feature>
<gene>
    <name evidence="5" type="ORF">XENTR_v90026322mg</name>
</gene>
<reference evidence="5" key="3">
    <citation type="submission" date="2016-05" db="EMBL/GenBank/DDBJ databases">
        <title>WGS assembly of Xenopus tropicalis.</title>
        <authorList>
            <person name="Sessions A."/>
            <person name="Jenkins J."/>
            <person name="Mitros T."/>
            <person name="Lyons J.T."/>
            <person name="Dichmann D.S."/>
            <person name="Robert J."/>
            <person name="Harland R.M."/>
            <person name="Rokhsar D.S."/>
        </authorList>
    </citation>
    <scope>NUCLEOTIDE SEQUENCE</scope>
    <source>
        <strain evidence="5">Nigerian</strain>
    </source>
</reference>
<organism evidence="5">
    <name type="scientific">Xenopus tropicalis</name>
    <name type="common">Western clawed frog</name>
    <name type="synonym">Silurana tropicalis</name>
    <dbReference type="NCBI Taxonomy" id="8364"/>
    <lineage>
        <taxon>Eukaryota</taxon>
        <taxon>Metazoa</taxon>
        <taxon>Chordata</taxon>
        <taxon>Craniata</taxon>
        <taxon>Vertebrata</taxon>
        <taxon>Euteleostomi</taxon>
        <taxon>Amphibia</taxon>
        <taxon>Batrachia</taxon>
        <taxon>Anura</taxon>
        <taxon>Pipoidea</taxon>
        <taxon>Pipidae</taxon>
        <taxon>Xenopodinae</taxon>
        <taxon>Xenopus</taxon>
        <taxon>Silurana</taxon>
    </lineage>
</organism>
<keyword evidence="3" id="KW-0472">Membrane</keyword>
<reference evidence="5" key="1">
    <citation type="submission" date="2009-11" db="EMBL/GenBank/DDBJ databases">
        <authorList>
            <consortium name="US DOE Joint Genome Institute (JGI-PGF)"/>
            <person name="Ottilar R."/>
            <person name="Schmutz J."/>
            <person name="Salamov A."/>
            <person name="Cheng J.F."/>
            <person name="Lucas S."/>
            <person name="Pitluck S."/>
            <person name="Gundlach H."/>
            <person name="Guo Y."/>
            <person name="Haberer G."/>
            <person name="Nasrallah J."/>
            <person name="Mayer K.F.X."/>
            <person name="van de Peer Y."/>
            <person name="Weigel D."/>
            <person name="Grigoriev I.V."/>
        </authorList>
    </citation>
    <scope>NUCLEOTIDE SEQUENCE</scope>
    <source>
        <strain evidence="5">Nigerian</strain>
    </source>
</reference>
<dbReference type="InterPro" id="IPR039010">
    <property type="entry name" value="Synaptotagmin_SMP"/>
</dbReference>
<evidence type="ECO:0000259" key="4">
    <source>
        <dbReference type="PROSITE" id="PS50004"/>
    </source>
</evidence>
<dbReference type="Pfam" id="PF17047">
    <property type="entry name" value="SMP_LBD"/>
    <property type="match status" value="1"/>
</dbReference>
<evidence type="ECO:0000313" key="5">
    <source>
        <dbReference type="EMBL" id="OCA20096.1"/>
    </source>
</evidence>
<dbReference type="GO" id="GO:0005737">
    <property type="term" value="C:cytoplasm"/>
    <property type="evidence" value="ECO:0007669"/>
    <property type="project" value="UniProtKB-ARBA"/>
</dbReference>
<dbReference type="EMBL" id="KV460358">
    <property type="protein sequence ID" value="OCA20096.1"/>
    <property type="molecule type" value="Genomic_DNA"/>
</dbReference>
<dbReference type="SUPFAM" id="SSF49562">
    <property type="entry name" value="C2 domain (Calcium/lipid-binding domain, CaLB)"/>
    <property type="match status" value="2"/>
</dbReference>
<evidence type="ECO:0000256" key="1">
    <source>
        <dbReference type="ARBA" id="ARBA00022692"/>
    </source>
</evidence>
<dbReference type="CDD" id="cd21670">
    <property type="entry name" value="SMP_ESyt"/>
    <property type="match status" value="1"/>
</dbReference>
<name>A0A1B8YAW6_XENTR</name>
<dbReference type="AlphaFoldDB" id="A0A1B8YAW6"/>
<dbReference type="PANTHER" id="PTHR45761">
    <property type="entry name" value="EXTENDED SYNAPTOTAGMIN-LIKE PROTEIN 2, ISOFORM C"/>
    <property type="match status" value="1"/>
</dbReference>
<dbReference type="InterPro" id="IPR035892">
    <property type="entry name" value="C2_domain_sf"/>
</dbReference>
<keyword evidence="1 3" id="KW-0812">Transmembrane</keyword>